<comment type="caution">
    <text evidence="4">The sequence shown here is derived from an EMBL/GenBank/DDBJ whole genome shotgun (WGS) entry which is preliminary data.</text>
</comment>
<protein>
    <recommendedName>
        <fullName evidence="2">Protein argonaute</fullName>
    </recommendedName>
</protein>
<dbReference type="SUPFAM" id="SSF53098">
    <property type="entry name" value="Ribonuclease H-like"/>
    <property type="match status" value="1"/>
</dbReference>
<dbReference type="InterPro" id="IPR012337">
    <property type="entry name" value="RNaseH-like_sf"/>
</dbReference>
<dbReference type="AlphaFoldDB" id="A0A9X3J8U8"/>
<dbReference type="EMBL" id="JAPOHD010000031">
    <property type="protein sequence ID" value="MCY1722100.1"/>
    <property type="molecule type" value="Genomic_DNA"/>
</dbReference>
<dbReference type="InterPro" id="IPR003165">
    <property type="entry name" value="Piwi"/>
</dbReference>
<evidence type="ECO:0000313" key="4">
    <source>
        <dbReference type="EMBL" id="MCY1722100.1"/>
    </source>
</evidence>
<accession>A0A9X3J8U8</accession>
<dbReference type="GO" id="GO:0003676">
    <property type="term" value="F:nucleic acid binding"/>
    <property type="evidence" value="ECO:0007669"/>
    <property type="project" value="InterPro"/>
</dbReference>
<dbReference type="Pfam" id="PF02171">
    <property type="entry name" value="Piwi"/>
    <property type="match status" value="1"/>
</dbReference>
<dbReference type="PROSITE" id="PS50822">
    <property type="entry name" value="PIWI"/>
    <property type="match status" value="1"/>
</dbReference>
<sequence>MEQCLKLNVLSFEPEKTLLNFSFFIEPQPDSRSLALNKAPIELKDAIPEDSEIEKLYTNFEYSDEADYQVEVDLTRSTNFAKHYYSHLIRQYFNGKVDLINPNFINDIEVWIHESSFSTKQFNAYRVYSIRVQIAKITRNPELLLYYKGKSKILTSTITELWDINHDIYTRVIYNNQFYLFNGEDADLPEEARYNLQDVYPVVNKDLELHFKLSESTNPFANKYTDHFLLLNNFIYKYFDNQEFKSITPLVSTEFIEAPEGTVLYTRKKSNYIQLGLDNKVNVFTPKQNLKEYGPFQLPKNTNIKFIVIYHKDDGDYANQLYMYMKKLYKKSDGKTMLDRYGTSLYDYIRINFDLDKDHSIKYSDEISPIEALHNFLDDTDIDTERFQYVAVYLSRYNKLEADTEKKKIYYRVKELLLEYEITSQVIYRELLYDKKFKSYYYANIAAAILAKVGGIPWKLESEPKDELVVGVGAFKSNEFGVQYIGNAFSFSNNGEFQEFDCASKSKSYLLAAKIKVYVQDFIKKKKNLNRVIIHFYKEMSYEEIKPIKDALFQLGFDDIPIFIININKTSSKDYIAFDTNSKELIPYSGTILNFAPNKYLLFNNTRYFNAENAKVESYHFPIKLSFQCTKPELLKDKSTIKEMIDQVYQFSRMYWKSVKQQNMPVTVKYPELVAKMFPYFKNNDIPDFGKTNLWFL</sequence>
<dbReference type="Proteomes" id="UP001145087">
    <property type="component" value="Unassembled WGS sequence"/>
</dbReference>
<name>A0A9X3J8U8_9BACT</name>
<comment type="similarity">
    <text evidence="1">Belongs to the argonaute family. Long pAgo subfamily.</text>
</comment>
<evidence type="ECO:0000256" key="1">
    <source>
        <dbReference type="ARBA" id="ARBA00035012"/>
    </source>
</evidence>
<proteinExistence type="inferred from homology"/>
<organism evidence="4 5">
    <name type="scientific">Draconibacterium aestuarii</name>
    <dbReference type="NCBI Taxonomy" id="2998507"/>
    <lineage>
        <taxon>Bacteria</taxon>
        <taxon>Pseudomonadati</taxon>
        <taxon>Bacteroidota</taxon>
        <taxon>Bacteroidia</taxon>
        <taxon>Marinilabiliales</taxon>
        <taxon>Prolixibacteraceae</taxon>
        <taxon>Draconibacterium</taxon>
    </lineage>
</organism>
<reference evidence="4" key="1">
    <citation type="submission" date="2022-11" db="EMBL/GenBank/DDBJ databases">
        <title>Marilongibacter aestuarii gen. nov., sp. nov., isolated from tidal flat sediment.</title>
        <authorList>
            <person name="Jiayan W."/>
        </authorList>
    </citation>
    <scope>NUCLEOTIDE SEQUENCE</scope>
    <source>
        <strain evidence="4">Z1-6</strain>
    </source>
</reference>
<evidence type="ECO:0000256" key="2">
    <source>
        <dbReference type="ARBA" id="ARBA00035032"/>
    </source>
</evidence>
<dbReference type="InterPro" id="IPR036397">
    <property type="entry name" value="RNaseH_sf"/>
</dbReference>
<feature type="domain" description="Piwi" evidence="3">
    <location>
        <begin position="389"/>
        <end position="683"/>
    </location>
</feature>
<dbReference type="SMART" id="SM00950">
    <property type="entry name" value="Piwi"/>
    <property type="match status" value="1"/>
</dbReference>
<gene>
    <name evidence="4" type="ORF">OU798_17235</name>
</gene>
<dbReference type="RefSeq" id="WP_343334429.1">
    <property type="nucleotide sequence ID" value="NZ_JAPOHD010000031.1"/>
</dbReference>
<keyword evidence="5" id="KW-1185">Reference proteome</keyword>
<evidence type="ECO:0000313" key="5">
    <source>
        <dbReference type="Proteomes" id="UP001145087"/>
    </source>
</evidence>
<dbReference type="Gene3D" id="3.30.420.10">
    <property type="entry name" value="Ribonuclease H-like superfamily/Ribonuclease H"/>
    <property type="match status" value="1"/>
</dbReference>
<dbReference type="Gene3D" id="3.40.50.2300">
    <property type="match status" value="1"/>
</dbReference>
<evidence type="ECO:0000259" key="3">
    <source>
        <dbReference type="PROSITE" id="PS50822"/>
    </source>
</evidence>